<keyword evidence="2" id="KW-1185">Reference proteome</keyword>
<proteinExistence type="predicted"/>
<evidence type="ECO:0000313" key="1">
    <source>
        <dbReference type="EMBL" id="KAI7949977.1"/>
    </source>
</evidence>
<sequence length="158" mass="18426">MPPKYTQAQPSQSTRPKPDLTRKSTRPKLDVSKTKRPSRFNPYRHETLGQRALREKNDARLERSLQRIEVLHRGEIPMPSSSRALEAHLRSQQELSGQEETSEQVEESNQPTQSQLWDNYWSGCMKAEQKIVELLVTVIRVIKLFMDRSSYDLTELMC</sequence>
<accession>A0ACC0EDR6</accession>
<reference evidence="1 2" key="3">
    <citation type="journal article" date="2022" name="Microbiol. Spectr.">
        <title>Folding features and dynamics of 3D genome architecture in plant fungal pathogens.</title>
        <authorList>
            <person name="Xia C."/>
        </authorList>
    </citation>
    <scope>NUCLEOTIDE SEQUENCE [LARGE SCALE GENOMIC DNA]</scope>
    <source>
        <strain evidence="1 2">93-210</strain>
    </source>
</reference>
<dbReference type="EMBL" id="CM045872">
    <property type="protein sequence ID" value="KAI7949977.1"/>
    <property type="molecule type" value="Genomic_DNA"/>
</dbReference>
<protein>
    <submittedName>
        <fullName evidence="1">Uncharacterized protein</fullName>
    </submittedName>
</protein>
<reference evidence="2" key="2">
    <citation type="journal article" date="2018" name="Mol. Plant Microbe Interact.">
        <title>Genome sequence resources for the wheat stripe rust pathogen (Puccinia striiformis f. sp. tritici) and the barley stripe rust pathogen (Puccinia striiformis f. sp. hordei).</title>
        <authorList>
            <person name="Xia C."/>
            <person name="Wang M."/>
            <person name="Yin C."/>
            <person name="Cornejo O.E."/>
            <person name="Hulbert S.H."/>
            <person name="Chen X."/>
        </authorList>
    </citation>
    <scope>NUCLEOTIDE SEQUENCE [LARGE SCALE GENOMIC DNA]</scope>
    <source>
        <strain evidence="2">93-210</strain>
    </source>
</reference>
<name>A0ACC0EDR6_9BASI</name>
<evidence type="ECO:0000313" key="2">
    <source>
        <dbReference type="Proteomes" id="UP001060170"/>
    </source>
</evidence>
<dbReference type="Proteomes" id="UP001060170">
    <property type="component" value="Chromosome 8"/>
</dbReference>
<gene>
    <name evidence="1" type="ORF">MJO28_008798</name>
</gene>
<organism evidence="1 2">
    <name type="scientific">Puccinia striiformis f. sp. tritici</name>
    <dbReference type="NCBI Taxonomy" id="168172"/>
    <lineage>
        <taxon>Eukaryota</taxon>
        <taxon>Fungi</taxon>
        <taxon>Dikarya</taxon>
        <taxon>Basidiomycota</taxon>
        <taxon>Pucciniomycotina</taxon>
        <taxon>Pucciniomycetes</taxon>
        <taxon>Pucciniales</taxon>
        <taxon>Pucciniaceae</taxon>
        <taxon>Puccinia</taxon>
    </lineage>
</organism>
<comment type="caution">
    <text evidence="1">The sequence shown here is derived from an EMBL/GenBank/DDBJ whole genome shotgun (WGS) entry which is preliminary data.</text>
</comment>
<reference evidence="2" key="1">
    <citation type="journal article" date="2018" name="BMC Genomics">
        <title>Genomic insights into host adaptation between the wheat stripe rust pathogen (Puccinia striiformis f. sp. tritici) and the barley stripe rust pathogen (Puccinia striiformis f. sp. hordei).</title>
        <authorList>
            <person name="Xia C."/>
            <person name="Wang M."/>
            <person name="Yin C."/>
            <person name="Cornejo O.E."/>
            <person name="Hulbert S.H."/>
            <person name="Chen X."/>
        </authorList>
    </citation>
    <scope>NUCLEOTIDE SEQUENCE [LARGE SCALE GENOMIC DNA]</scope>
    <source>
        <strain evidence="2">93-210</strain>
    </source>
</reference>